<dbReference type="PANTHER" id="PTHR42808:SF3">
    <property type="entry name" value="HYDROXYSTEROID DEHYDROGENASE-LIKE PROTEIN 2"/>
    <property type="match status" value="1"/>
</dbReference>
<evidence type="ECO:0000313" key="1">
    <source>
        <dbReference type="EMBL" id="GFO03111.1"/>
    </source>
</evidence>
<protein>
    <submittedName>
        <fullName evidence="1">Hydroxysteroid dehydrogenase-like protein 2</fullName>
    </submittedName>
</protein>
<dbReference type="Proteomes" id="UP000735302">
    <property type="component" value="Unassembled WGS sequence"/>
</dbReference>
<dbReference type="InterPro" id="IPR051935">
    <property type="entry name" value="HSDL2"/>
</dbReference>
<reference evidence="1 2" key="1">
    <citation type="journal article" date="2021" name="Elife">
        <title>Chloroplast acquisition without the gene transfer in kleptoplastic sea slugs, Plakobranchus ocellatus.</title>
        <authorList>
            <person name="Maeda T."/>
            <person name="Takahashi S."/>
            <person name="Yoshida T."/>
            <person name="Shimamura S."/>
            <person name="Takaki Y."/>
            <person name="Nagai Y."/>
            <person name="Toyoda A."/>
            <person name="Suzuki Y."/>
            <person name="Arimoto A."/>
            <person name="Ishii H."/>
            <person name="Satoh N."/>
            <person name="Nishiyama T."/>
            <person name="Hasebe M."/>
            <person name="Maruyama T."/>
            <person name="Minagawa J."/>
            <person name="Obokata J."/>
            <person name="Shigenobu S."/>
        </authorList>
    </citation>
    <scope>NUCLEOTIDE SEQUENCE [LARGE SCALE GENOMIC DNA]</scope>
</reference>
<dbReference type="EMBL" id="BLXT01003724">
    <property type="protein sequence ID" value="GFO03111.1"/>
    <property type="molecule type" value="Genomic_DNA"/>
</dbReference>
<evidence type="ECO:0000313" key="2">
    <source>
        <dbReference type="Proteomes" id="UP000735302"/>
    </source>
</evidence>
<sequence>MAKYGMSMCVLGMAAEFKSEGIAVNALWPRTAIWTAAIENISLGDSSMCRKDSIMSDAAYIILTKSSREFTGNFCVDDEILYSEGVRDFDKYSISPGSPLNTDFFLDESAEDFLQRKAREKVQVKSNL</sequence>
<dbReference type="Gene3D" id="3.40.50.720">
    <property type="entry name" value="NAD(P)-binding Rossmann-like Domain"/>
    <property type="match status" value="1"/>
</dbReference>
<dbReference type="PANTHER" id="PTHR42808">
    <property type="entry name" value="HYDROXYSTEROID DEHYDROGENASE-LIKE PROTEIN 2"/>
    <property type="match status" value="1"/>
</dbReference>
<gene>
    <name evidence="1" type="ORF">PoB_002961600</name>
</gene>
<organism evidence="1 2">
    <name type="scientific">Plakobranchus ocellatus</name>
    <dbReference type="NCBI Taxonomy" id="259542"/>
    <lineage>
        <taxon>Eukaryota</taxon>
        <taxon>Metazoa</taxon>
        <taxon>Spiralia</taxon>
        <taxon>Lophotrochozoa</taxon>
        <taxon>Mollusca</taxon>
        <taxon>Gastropoda</taxon>
        <taxon>Heterobranchia</taxon>
        <taxon>Euthyneura</taxon>
        <taxon>Panpulmonata</taxon>
        <taxon>Sacoglossa</taxon>
        <taxon>Placobranchoidea</taxon>
        <taxon>Plakobranchidae</taxon>
        <taxon>Plakobranchus</taxon>
    </lineage>
</organism>
<name>A0AAV4A4G9_9GAST</name>
<dbReference type="AlphaFoldDB" id="A0AAV4A4G9"/>
<comment type="caution">
    <text evidence="1">The sequence shown here is derived from an EMBL/GenBank/DDBJ whole genome shotgun (WGS) entry which is preliminary data.</text>
</comment>
<dbReference type="GO" id="GO:0005739">
    <property type="term" value="C:mitochondrion"/>
    <property type="evidence" value="ECO:0007669"/>
    <property type="project" value="TreeGrafter"/>
</dbReference>
<accession>A0AAV4A4G9</accession>
<proteinExistence type="predicted"/>
<keyword evidence="2" id="KW-1185">Reference proteome</keyword>